<dbReference type="CDD" id="cd01029">
    <property type="entry name" value="TOPRIM_primases"/>
    <property type="match status" value="1"/>
</dbReference>
<evidence type="ECO:0000313" key="3">
    <source>
        <dbReference type="Proteomes" id="UP000294958"/>
    </source>
</evidence>
<dbReference type="AlphaFoldDB" id="A0A4R6YG81"/>
<dbReference type="Proteomes" id="UP000294958">
    <property type="component" value="Unassembled WGS sequence"/>
</dbReference>
<reference evidence="2 3" key="1">
    <citation type="submission" date="2019-03" db="EMBL/GenBank/DDBJ databases">
        <title>Genomic Encyclopedia of Type Strains, Phase IV (KMG-IV): sequencing the most valuable type-strain genomes for metagenomic binning, comparative biology and taxonomic classification.</title>
        <authorList>
            <person name="Goeker M."/>
        </authorList>
    </citation>
    <scope>NUCLEOTIDE SEQUENCE [LARGE SCALE GENOMIC DNA]</scope>
    <source>
        <strain evidence="2 3">DSM 11603</strain>
    </source>
</reference>
<sequence>MNIAQTVCHALHGDMLVGGNACLVPGPGHGKDDRSLSVKNDPSNPEGFVVNSFAEDDPAACRDYVRQAAGLPAWKPGRVERPADPQFVYRDEHGEPYLRVTKVHRPVGKSFYQHSWNGSAWVKGAQQLRIPYRLPEVIAADTVYIVEGEKDADRLAGLGLVATSAPEGAGKWRPELNHWFNGKNVIILADNDEPGRKHADQVHAALKGTAASVRSVHFPMLPEKGDVSDYLDLGHGKDDLLAYVAGATSKADPKRPVIGTAAALRNMTFAPIKYVVPGYIAEGCTLLAGRPKLGKSWMVMEMALAVARGGTCLGGIECEQGDVLMLALEDNQRRLHSRIKKLMPALVTKDWPEAFHYATEWPRANDGGLRYIEEWLDDHPRARLVIVDVLAQFRPVRSGKEQLYDGDYRAIKDLQEIASKRNVAIVIVHHTRKSQSESGDPFETVSGSLGLSGAADTTLVLDRNSQGCTLYGRGRDIEEIESAVTFDKTTAKWIVQGSVTEVRRSDERGNILQALLEAGEAMSPSVIATVTGMKDGNVRKLLFTMAAAGEVQKSGYGKYIHPDLTVTGTDTTTTGNSGNTGNSLNEGHEDEEREEGSVTTVTSVTAPRNVEPVTVGNAYAAAKDGEAVSSGNMYSEHGSSSTCTMLEPVPEPSSPHGPHDDFDPAKLTFLQRRSA</sequence>
<gene>
    <name evidence="2" type="ORF">DES43_109114</name>
</gene>
<dbReference type="OrthoDB" id="9775547at2"/>
<evidence type="ECO:0000256" key="1">
    <source>
        <dbReference type="SAM" id="MobiDB-lite"/>
    </source>
</evidence>
<protein>
    <submittedName>
        <fullName evidence="2">AAA domain-containing protein</fullName>
    </submittedName>
</protein>
<name>A0A4R6YG81_9HYPH</name>
<dbReference type="InterPro" id="IPR027417">
    <property type="entry name" value="P-loop_NTPase"/>
</dbReference>
<dbReference type="Gene3D" id="3.40.1360.10">
    <property type="match status" value="1"/>
</dbReference>
<dbReference type="Gene3D" id="3.40.50.300">
    <property type="entry name" value="P-loop containing nucleotide triphosphate hydrolases"/>
    <property type="match status" value="1"/>
</dbReference>
<dbReference type="SUPFAM" id="SSF52540">
    <property type="entry name" value="P-loop containing nucleoside triphosphate hydrolases"/>
    <property type="match status" value="1"/>
</dbReference>
<feature type="region of interest" description="Disordered" evidence="1">
    <location>
        <begin position="568"/>
        <end position="602"/>
    </location>
</feature>
<accession>A0A4R6YG81</accession>
<proteinExistence type="predicted"/>
<keyword evidence="3" id="KW-1185">Reference proteome</keyword>
<feature type="compositionally biased region" description="Polar residues" evidence="1">
    <location>
        <begin position="629"/>
        <end position="644"/>
    </location>
</feature>
<dbReference type="InterPro" id="IPR034154">
    <property type="entry name" value="TOPRIM_DnaG/twinkle"/>
</dbReference>
<organism evidence="2 3">
    <name type="scientific">Aquamicrobium defluvii</name>
    <dbReference type="NCBI Taxonomy" id="69279"/>
    <lineage>
        <taxon>Bacteria</taxon>
        <taxon>Pseudomonadati</taxon>
        <taxon>Pseudomonadota</taxon>
        <taxon>Alphaproteobacteria</taxon>
        <taxon>Hyphomicrobiales</taxon>
        <taxon>Phyllobacteriaceae</taxon>
        <taxon>Aquamicrobium</taxon>
    </lineage>
</organism>
<evidence type="ECO:0000313" key="2">
    <source>
        <dbReference type="EMBL" id="TDR35476.1"/>
    </source>
</evidence>
<dbReference type="EMBL" id="SNZF01000009">
    <property type="protein sequence ID" value="TDR35476.1"/>
    <property type="molecule type" value="Genomic_DNA"/>
</dbReference>
<feature type="compositionally biased region" description="Low complexity" evidence="1">
    <location>
        <begin position="568"/>
        <end position="585"/>
    </location>
</feature>
<comment type="caution">
    <text evidence="2">The sequence shown here is derived from an EMBL/GenBank/DDBJ whole genome shotgun (WGS) entry which is preliminary data.</text>
</comment>
<dbReference type="RefSeq" id="WP_133675014.1">
    <property type="nucleotide sequence ID" value="NZ_SNZF01000009.1"/>
</dbReference>
<feature type="region of interest" description="Disordered" evidence="1">
    <location>
        <begin position="627"/>
        <end position="675"/>
    </location>
</feature>
<dbReference type="Pfam" id="PF13481">
    <property type="entry name" value="AAA_25"/>
    <property type="match status" value="1"/>
</dbReference>
<dbReference type="SUPFAM" id="SSF56731">
    <property type="entry name" value="DNA primase core"/>
    <property type="match status" value="1"/>
</dbReference>